<sequence length="36" mass="4297">GPPARTQEPPHRPDHDRRRHVHVRHVVRGRVPLQHL</sequence>
<feature type="non-terminal residue" evidence="2">
    <location>
        <position position="36"/>
    </location>
</feature>
<gene>
    <name evidence="2" type="ORF">AVDCRST_MAG69-1485</name>
</gene>
<reference evidence="2" key="1">
    <citation type="submission" date="2020-02" db="EMBL/GenBank/DDBJ databases">
        <authorList>
            <person name="Meier V. D."/>
        </authorList>
    </citation>
    <scope>NUCLEOTIDE SEQUENCE</scope>
    <source>
        <strain evidence="2">AVDCRST_MAG69</strain>
    </source>
</reference>
<dbReference type="EMBL" id="CADCVP010000161">
    <property type="protein sequence ID" value="CAA9493971.1"/>
    <property type="molecule type" value="Genomic_DNA"/>
</dbReference>
<protein>
    <submittedName>
        <fullName evidence="2">Uncharacterized protein</fullName>
    </submittedName>
</protein>
<feature type="non-terminal residue" evidence="2">
    <location>
        <position position="1"/>
    </location>
</feature>
<accession>A0A6J4SAT6</accession>
<feature type="region of interest" description="Disordered" evidence="1">
    <location>
        <begin position="1"/>
        <end position="21"/>
    </location>
</feature>
<dbReference type="AlphaFoldDB" id="A0A6J4SAT6"/>
<evidence type="ECO:0000256" key="1">
    <source>
        <dbReference type="SAM" id="MobiDB-lite"/>
    </source>
</evidence>
<name>A0A6J4SAT6_9ACTN</name>
<proteinExistence type="predicted"/>
<organism evidence="2">
    <name type="scientific">uncultured Solirubrobacteraceae bacterium</name>
    <dbReference type="NCBI Taxonomy" id="1162706"/>
    <lineage>
        <taxon>Bacteria</taxon>
        <taxon>Bacillati</taxon>
        <taxon>Actinomycetota</taxon>
        <taxon>Thermoleophilia</taxon>
        <taxon>Solirubrobacterales</taxon>
        <taxon>Solirubrobacteraceae</taxon>
        <taxon>environmental samples</taxon>
    </lineage>
</organism>
<evidence type="ECO:0000313" key="2">
    <source>
        <dbReference type="EMBL" id="CAA9493971.1"/>
    </source>
</evidence>